<dbReference type="RefSeq" id="WP_010546505.1">
    <property type="nucleotide sequence ID" value="NZ_CP019285.1"/>
</dbReference>
<proteinExistence type="predicted"/>
<evidence type="ECO:0008006" key="3">
    <source>
        <dbReference type="Google" id="ProtNLM"/>
    </source>
</evidence>
<dbReference type="InterPro" id="IPR011051">
    <property type="entry name" value="RmlC_Cupin_sf"/>
</dbReference>
<evidence type="ECO:0000313" key="1">
    <source>
        <dbReference type="EMBL" id="APW96354.1"/>
    </source>
</evidence>
<dbReference type="GeneID" id="30919582"/>
<dbReference type="Gene3D" id="2.60.120.10">
    <property type="entry name" value="Jelly Rolls"/>
    <property type="match status" value="1"/>
</dbReference>
<gene>
    <name evidence="1" type="ORF">CHINAEXTREME_00620</name>
</gene>
<dbReference type="Proteomes" id="UP000186547">
    <property type="component" value="Chromosome"/>
</dbReference>
<dbReference type="SUPFAM" id="SSF51182">
    <property type="entry name" value="RmlC-like cupins"/>
    <property type="match status" value="1"/>
</dbReference>
<organism evidence="1 2">
    <name type="scientific">Natronobacterium lacisalsi AJ5</name>
    <dbReference type="NCBI Taxonomy" id="358396"/>
    <lineage>
        <taxon>Archaea</taxon>
        <taxon>Methanobacteriati</taxon>
        <taxon>Methanobacteriota</taxon>
        <taxon>Stenosarchaea group</taxon>
        <taxon>Halobacteria</taxon>
        <taxon>Halobacteriales</taxon>
        <taxon>Natrialbaceae</taxon>
        <taxon>Natronobacterium</taxon>
    </lineage>
</organism>
<protein>
    <recommendedName>
        <fullName evidence="3">Cupin</fullName>
    </recommendedName>
</protein>
<reference evidence="1 2" key="1">
    <citation type="journal article" date="2011" name="J. Bacteriol.">
        <title>Genome sequence of Halobiforma lacisalsi AJ5, an extremely halophilic archaeon which harbors a bop gene.</title>
        <authorList>
            <person name="Jiang X."/>
            <person name="Wang S."/>
            <person name="Cheng H."/>
            <person name="Huo Y."/>
            <person name="Zhang X."/>
            <person name="Zhu X."/>
            <person name="Han X."/>
            <person name="Ni P."/>
            <person name="Wu M."/>
        </authorList>
    </citation>
    <scope>NUCLEOTIDE SEQUENCE [LARGE SCALE GENOMIC DNA]</scope>
    <source>
        <strain evidence="1 2">AJ5</strain>
    </source>
</reference>
<accession>A0A1P8LKP1</accession>
<dbReference type="AlphaFoldDB" id="A0A1P8LKP1"/>
<name>A0A1P8LKP1_NATLA</name>
<evidence type="ECO:0000313" key="2">
    <source>
        <dbReference type="Proteomes" id="UP000186547"/>
    </source>
</evidence>
<dbReference type="KEGG" id="hlc:CHINAEXTREME00620"/>
<sequence length="121" mass="13128">MATHESGGTDRVLETSFGERFEIRETGAETEGELVRIDTCLDPGVRRPLHSHPKQDERFVVREGMLEAGVEATGNGCSRRARKRLCPPGRPTPFGITTVANAKCGSRPIIGRRCGSTSSFG</sequence>
<dbReference type="EMBL" id="CP019285">
    <property type="protein sequence ID" value="APW96354.1"/>
    <property type="molecule type" value="Genomic_DNA"/>
</dbReference>
<dbReference type="InterPro" id="IPR014710">
    <property type="entry name" value="RmlC-like_jellyroll"/>
</dbReference>